<protein>
    <submittedName>
        <fullName evidence="1">Uncharacterized protein</fullName>
    </submittedName>
</protein>
<comment type="caution">
    <text evidence="1">The sequence shown here is derived from an EMBL/GenBank/DDBJ whole genome shotgun (WGS) entry which is preliminary data.</text>
</comment>
<dbReference type="EMBL" id="LAZR01003383">
    <property type="protein sequence ID" value="KKN18917.1"/>
    <property type="molecule type" value="Genomic_DNA"/>
</dbReference>
<name>A0A0F9P3F0_9ZZZZ</name>
<accession>A0A0F9P3F0</accession>
<reference evidence="1" key="1">
    <citation type="journal article" date="2015" name="Nature">
        <title>Complex archaea that bridge the gap between prokaryotes and eukaryotes.</title>
        <authorList>
            <person name="Spang A."/>
            <person name="Saw J.H."/>
            <person name="Jorgensen S.L."/>
            <person name="Zaremba-Niedzwiedzka K."/>
            <person name="Martijn J."/>
            <person name="Lind A.E."/>
            <person name="van Eijk R."/>
            <person name="Schleper C."/>
            <person name="Guy L."/>
            <person name="Ettema T.J."/>
        </authorList>
    </citation>
    <scope>NUCLEOTIDE SEQUENCE</scope>
</reference>
<organism evidence="1">
    <name type="scientific">marine sediment metagenome</name>
    <dbReference type="NCBI Taxonomy" id="412755"/>
    <lineage>
        <taxon>unclassified sequences</taxon>
        <taxon>metagenomes</taxon>
        <taxon>ecological metagenomes</taxon>
    </lineage>
</organism>
<gene>
    <name evidence="1" type="ORF">LCGC14_0950960</name>
</gene>
<dbReference type="AlphaFoldDB" id="A0A0F9P3F0"/>
<evidence type="ECO:0000313" key="1">
    <source>
        <dbReference type="EMBL" id="KKN18917.1"/>
    </source>
</evidence>
<sequence>MISAYANVGTTIIALSSSASQFFANYKDQKGIRIILINFFNEIKAEE</sequence>
<proteinExistence type="predicted"/>